<sequence length="55" mass="6199">MGKFYSGDLPPALMPMDRGETISSFARGLNPWVYSTSNRARHIAMEKISIRLKCP</sequence>
<protein>
    <submittedName>
        <fullName evidence="1">Uncharacterized protein</fullName>
    </submittedName>
</protein>
<name>A0A806KCH1_9BACT</name>
<accession>A0A806KCH1</accession>
<dbReference type="AlphaFoldDB" id="A0A806KCH1"/>
<reference evidence="1" key="1">
    <citation type="submission" date="2012-03" db="EMBL/GenBank/DDBJ databases">
        <title>Functional metagenomics reveals considerable lignocellulase gene clusters in the gut microbiome of a wood-feeding higher termite.</title>
        <authorList>
            <person name="Liu N."/>
        </authorList>
    </citation>
    <scope>NUCLEOTIDE SEQUENCE</scope>
</reference>
<organism evidence="1">
    <name type="scientific">uncultured bacterium contig00061</name>
    <dbReference type="NCBI Taxonomy" id="1181544"/>
    <lineage>
        <taxon>Bacteria</taxon>
        <taxon>environmental samples</taxon>
    </lineage>
</organism>
<evidence type="ECO:0000313" key="1">
    <source>
        <dbReference type="EMBL" id="AGS52307.1"/>
    </source>
</evidence>
<proteinExistence type="predicted"/>
<dbReference type="EMBL" id="JQ844188">
    <property type="protein sequence ID" value="AGS52307.1"/>
    <property type="molecule type" value="Genomic_DNA"/>
</dbReference>